<dbReference type="EMBL" id="JBBMRA010000004">
    <property type="protein sequence ID" value="MEM5536101.1"/>
    <property type="molecule type" value="Genomic_DNA"/>
</dbReference>
<organism evidence="2 3">
    <name type="scientific">Neptuniibacter pectenicola</name>
    <dbReference type="NCBI Taxonomy" id="1806669"/>
    <lineage>
        <taxon>Bacteria</taxon>
        <taxon>Pseudomonadati</taxon>
        <taxon>Pseudomonadota</taxon>
        <taxon>Gammaproteobacteria</taxon>
        <taxon>Oceanospirillales</taxon>
        <taxon>Oceanospirillaceae</taxon>
        <taxon>Neptuniibacter</taxon>
    </lineage>
</organism>
<evidence type="ECO:0000313" key="2">
    <source>
        <dbReference type="EMBL" id="MEM5536101.1"/>
    </source>
</evidence>
<protein>
    <submittedName>
        <fullName evidence="2">Dimethylamine monooxygenase subunit DmmA family protein</fullName>
    </submittedName>
</protein>
<evidence type="ECO:0000259" key="1">
    <source>
        <dbReference type="Pfam" id="PF22289"/>
    </source>
</evidence>
<dbReference type="GO" id="GO:0004497">
    <property type="term" value="F:monooxygenase activity"/>
    <property type="evidence" value="ECO:0007669"/>
    <property type="project" value="UniProtKB-KW"/>
</dbReference>
<reference evidence="2 3" key="1">
    <citation type="submission" date="2024-03" db="EMBL/GenBank/DDBJ databases">
        <title>Community enrichment and isolation of bacterial strains for fucoidan degradation.</title>
        <authorList>
            <person name="Sichert A."/>
        </authorList>
    </citation>
    <scope>NUCLEOTIDE SEQUENCE [LARGE SCALE GENOMIC DNA]</scope>
    <source>
        <strain evidence="2 3">AS76</strain>
    </source>
</reference>
<keyword evidence="3" id="KW-1185">Reference proteome</keyword>
<dbReference type="NCBIfam" id="NF041259">
    <property type="entry name" value="mono_DmmA_fam"/>
    <property type="match status" value="1"/>
</dbReference>
<name>A0ABU9TRU1_9GAMM</name>
<accession>A0ABU9TRU1</accession>
<feature type="domain" description="Dimethylamine monooxygenase subunit DmmA-like C-terminal" evidence="1">
    <location>
        <begin position="116"/>
        <end position="157"/>
    </location>
</feature>
<keyword evidence="2" id="KW-0503">Monooxygenase</keyword>
<comment type="caution">
    <text evidence="2">The sequence shown here is derived from an EMBL/GenBank/DDBJ whole genome shotgun (WGS) entry which is preliminary data.</text>
</comment>
<keyword evidence="2" id="KW-0560">Oxidoreductase</keyword>
<evidence type="ECO:0000313" key="3">
    <source>
        <dbReference type="Proteomes" id="UP001449225"/>
    </source>
</evidence>
<dbReference type="Proteomes" id="UP001449225">
    <property type="component" value="Unassembled WGS sequence"/>
</dbReference>
<dbReference type="Pfam" id="PF22289">
    <property type="entry name" value="DmmA-like_C"/>
    <property type="match status" value="1"/>
</dbReference>
<gene>
    <name evidence="2" type="ORF">WNY58_06820</name>
</gene>
<dbReference type="InterPro" id="IPR048037">
    <property type="entry name" value="DmmA-like_C"/>
</dbReference>
<proteinExistence type="predicted"/>
<sequence length="175" mass="18977">MELESLSVVVSKPMYTAEISDGPCAYSLFICEQLNTAFSDLYEASLADKKDLIHSADLARIEGDLAALLANAPAATRVYLLGTEKYIWLVGQQLKALGVTEEQMEMLPPLSAERSVFCCHCYQVTDQVFTAPARCVGCGKLLAVTDHFAKAHGAYFGYQVNAEDATDIPASVELS</sequence>
<dbReference type="RefSeq" id="WP_067985583.1">
    <property type="nucleotide sequence ID" value="NZ_CAXBCE010000013.1"/>
</dbReference>